<gene>
    <name evidence="2" type="ORF">IAB73_08310</name>
</gene>
<feature type="signal peptide" evidence="1">
    <location>
        <begin position="1"/>
        <end position="23"/>
    </location>
</feature>
<keyword evidence="1" id="KW-0732">Signal</keyword>
<dbReference type="AlphaFoldDB" id="A0A9D0ZAM0"/>
<comment type="caution">
    <text evidence="2">The sequence shown here is derived from an EMBL/GenBank/DDBJ whole genome shotgun (WGS) entry which is preliminary data.</text>
</comment>
<protein>
    <submittedName>
        <fullName evidence="2">Zinc ribbon domain-containing protein</fullName>
    </submittedName>
</protein>
<organism evidence="2 3">
    <name type="scientific">Candidatus Onthenecus intestinigallinarum</name>
    <dbReference type="NCBI Taxonomy" id="2840875"/>
    <lineage>
        <taxon>Bacteria</taxon>
        <taxon>Bacillati</taxon>
        <taxon>Bacillota</taxon>
        <taxon>Clostridia</taxon>
        <taxon>Eubacteriales</taxon>
        <taxon>Candidatus Onthenecus</taxon>
    </lineage>
</organism>
<reference evidence="2" key="1">
    <citation type="submission" date="2020-10" db="EMBL/GenBank/DDBJ databases">
        <authorList>
            <person name="Gilroy R."/>
        </authorList>
    </citation>
    <scope>NUCLEOTIDE SEQUENCE</scope>
    <source>
        <strain evidence="2">ChiSxjej2B14-6234</strain>
    </source>
</reference>
<name>A0A9D0ZAM0_9FIRM</name>
<evidence type="ECO:0000256" key="1">
    <source>
        <dbReference type="SAM" id="SignalP"/>
    </source>
</evidence>
<proteinExistence type="predicted"/>
<evidence type="ECO:0000313" key="3">
    <source>
        <dbReference type="Proteomes" id="UP000886887"/>
    </source>
</evidence>
<dbReference type="Proteomes" id="UP000886887">
    <property type="component" value="Unassembled WGS sequence"/>
</dbReference>
<dbReference type="EMBL" id="DVFJ01000030">
    <property type="protein sequence ID" value="HIQ72192.1"/>
    <property type="molecule type" value="Genomic_DNA"/>
</dbReference>
<accession>A0A9D0ZAM0</accession>
<dbReference type="PROSITE" id="PS51257">
    <property type="entry name" value="PROKAR_LIPOPROTEIN"/>
    <property type="match status" value="1"/>
</dbReference>
<reference evidence="2" key="2">
    <citation type="journal article" date="2021" name="PeerJ">
        <title>Extensive microbial diversity within the chicken gut microbiome revealed by metagenomics and culture.</title>
        <authorList>
            <person name="Gilroy R."/>
            <person name="Ravi A."/>
            <person name="Getino M."/>
            <person name="Pursley I."/>
            <person name="Horton D.L."/>
            <person name="Alikhan N.F."/>
            <person name="Baker D."/>
            <person name="Gharbi K."/>
            <person name="Hall N."/>
            <person name="Watson M."/>
            <person name="Adriaenssens E.M."/>
            <person name="Foster-Nyarko E."/>
            <person name="Jarju S."/>
            <person name="Secka A."/>
            <person name="Antonio M."/>
            <person name="Oren A."/>
            <person name="Chaudhuri R.R."/>
            <person name="La Ragione R."/>
            <person name="Hildebrand F."/>
            <person name="Pallen M.J."/>
        </authorList>
    </citation>
    <scope>NUCLEOTIDE SEQUENCE</scope>
    <source>
        <strain evidence="2">ChiSxjej2B14-6234</strain>
    </source>
</reference>
<sequence length="563" mass="60389">MKRYLSVFLAVLLTAAFSCGALADYDPATAAFTAYDTGSSDVEFNPAAGTYADYVQLNGQQGFAIFGSDGTLLSDACYPTMQYCGSDEPYYVVASEGDDVANRWGLVDGYTGQLSVPTQYFTIAYLSDRWQVGVVVTEGSESSYDFRTSQDDGYVYYSADHFDVYYGGALVGTLERDAVDAGDPSYSANAYGDYLYVEDREGKLRCFDKTLTASAYPSEFGESSYSEYTWEGVHKGSNQQAFAPDCTLTPDEVGNPYLTDGGILYDLQGNMVLRAPSGIYLREYEPGNAYIAASFDDKVGVLSLATGEEVVPFEYDELLTFEGELFHDGYQFLVKDGKIGAVNEQGEVTCPFTYSEDSVDSSLYSPAPVRVVKDSDGSMIVLSAAVGELPTRYADATVSYDSDAPYVVVEDAEGQAGVIDMYGNTVIPFSADQSLYGVEISADGSVVCVRNDDSYTYTLYTLQQPETETATDSTASVAQESTDSLMPESLALEALTSEAETPEAESTADDATWTCACGQEGNTGSFCPACGAQRPLTACPNCGYAPADGALPNFCPECGTALQ</sequence>
<dbReference type="InterPro" id="IPR011044">
    <property type="entry name" value="Quino_amine_DH_bsu"/>
</dbReference>
<evidence type="ECO:0000313" key="2">
    <source>
        <dbReference type="EMBL" id="HIQ72192.1"/>
    </source>
</evidence>
<feature type="chain" id="PRO_5038361168" evidence="1">
    <location>
        <begin position="24"/>
        <end position="563"/>
    </location>
</feature>
<dbReference type="SUPFAM" id="SSF50969">
    <property type="entry name" value="YVTN repeat-like/Quinoprotein amine dehydrogenase"/>
    <property type="match status" value="2"/>
</dbReference>